<evidence type="ECO:0000259" key="1">
    <source>
        <dbReference type="Pfam" id="PF13460"/>
    </source>
</evidence>
<dbReference type="InterPro" id="IPR016040">
    <property type="entry name" value="NAD(P)-bd_dom"/>
</dbReference>
<dbReference type="EMBL" id="FOMX01000003">
    <property type="protein sequence ID" value="SFD67277.1"/>
    <property type="molecule type" value="Genomic_DNA"/>
</dbReference>
<sequence length="319" mass="34797">MPRILLTGATGFVGRAVRPALLRAGWQIRGLSRDVGRARARWPELEWVAGDVGDPAVCARALAGCDAALYLVHAIGEGPDFRRREVEAARTFAAAAAAVPSMRRIVYLGGVAPRGPGSEHLQSRLEVGEALRAGPVSAIELRASMIVGHGSLSWLVVRDLAARLPVMVLPRWLRSRTEPVAIDDVVVALIRALELDQSGSAWFDIPGPDVLTGKQILEETARVMGLRRPRSLDVPLLTPRLSSQWVRFVTRADWSVARNIVIGLTNDLLAESDRFWGSIDHRVRLSFAEAARRALAAEEREGVPVRGPWGVIERLLAAH</sequence>
<organism evidence="2 3">
    <name type="scientific">Nannocystis exedens</name>
    <dbReference type="NCBI Taxonomy" id="54"/>
    <lineage>
        <taxon>Bacteria</taxon>
        <taxon>Pseudomonadati</taxon>
        <taxon>Myxococcota</taxon>
        <taxon>Polyangia</taxon>
        <taxon>Nannocystales</taxon>
        <taxon>Nannocystaceae</taxon>
        <taxon>Nannocystis</taxon>
    </lineage>
</organism>
<dbReference type="SUPFAM" id="SSF51735">
    <property type="entry name" value="NAD(P)-binding Rossmann-fold domains"/>
    <property type="match status" value="1"/>
</dbReference>
<dbReference type="InterPro" id="IPR036291">
    <property type="entry name" value="NAD(P)-bd_dom_sf"/>
</dbReference>
<feature type="domain" description="NAD(P)-binding" evidence="1">
    <location>
        <begin position="8"/>
        <end position="158"/>
    </location>
</feature>
<dbReference type="Proteomes" id="UP000199400">
    <property type="component" value="Unassembled WGS sequence"/>
</dbReference>
<evidence type="ECO:0000313" key="3">
    <source>
        <dbReference type="Proteomes" id="UP000199400"/>
    </source>
</evidence>
<dbReference type="RefSeq" id="WP_170135921.1">
    <property type="nucleotide sequence ID" value="NZ_FOMX01000003.1"/>
</dbReference>
<dbReference type="Pfam" id="PF13460">
    <property type="entry name" value="NAD_binding_10"/>
    <property type="match status" value="1"/>
</dbReference>
<keyword evidence="3" id="KW-1185">Reference proteome</keyword>
<name>A0A1I1U919_9BACT</name>
<dbReference type="STRING" id="54.SAMN02745121_01063"/>
<dbReference type="AlphaFoldDB" id="A0A1I1U919"/>
<protein>
    <submittedName>
        <fullName evidence="2">Uncharacterized conserved protein YbjT, contains NAD(P)-binding and DUF2867 domains</fullName>
    </submittedName>
</protein>
<dbReference type="GO" id="GO:0005737">
    <property type="term" value="C:cytoplasm"/>
    <property type="evidence" value="ECO:0007669"/>
    <property type="project" value="TreeGrafter"/>
</dbReference>
<accession>A0A1I1U919</accession>
<dbReference type="GO" id="GO:0004029">
    <property type="term" value="F:aldehyde dehydrogenase (NAD+) activity"/>
    <property type="evidence" value="ECO:0007669"/>
    <property type="project" value="TreeGrafter"/>
</dbReference>
<dbReference type="PANTHER" id="PTHR48079">
    <property type="entry name" value="PROTEIN YEEZ"/>
    <property type="match status" value="1"/>
</dbReference>
<dbReference type="InterPro" id="IPR051783">
    <property type="entry name" value="NAD(P)-dependent_oxidoreduct"/>
</dbReference>
<dbReference type="PANTHER" id="PTHR48079:SF6">
    <property type="entry name" value="NAD(P)-BINDING DOMAIN-CONTAINING PROTEIN-RELATED"/>
    <property type="match status" value="1"/>
</dbReference>
<evidence type="ECO:0000313" key="2">
    <source>
        <dbReference type="EMBL" id="SFD67277.1"/>
    </source>
</evidence>
<reference evidence="3" key="1">
    <citation type="submission" date="2016-10" db="EMBL/GenBank/DDBJ databases">
        <authorList>
            <person name="Varghese N."/>
            <person name="Submissions S."/>
        </authorList>
    </citation>
    <scope>NUCLEOTIDE SEQUENCE [LARGE SCALE GENOMIC DNA]</scope>
    <source>
        <strain evidence="3">ATCC 25963</strain>
    </source>
</reference>
<gene>
    <name evidence="2" type="ORF">SAMN02745121_01063</name>
</gene>
<proteinExistence type="predicted"/>
<dbReference type="Gene3D" id="3.40.50.720">
    <property type="entry name" value="NAD(P)-binding Rossmann-like Domain"/>
    <property type="match status" value="1"/>
</dbReference>